<dbReference type="CDD" id="cd13896">
    <property type="entry name" value="CuRO_3_CopA"/>
    <property type="match status" value="1"/>
</dbReference>
<dbReference type="Proteomes" id="UP000244727">
    <property type="component" value="Chromosome"/>
</dbReference>
<dbReference type="KEGG" id="harc:HARCEL1_06695"/>
<feature type="compositionally biased region" description="Basic and acidic residues" evidence="4">
    <location>
        <begin position="37"/>
        <end position="52"/>
    </location>
</feature>
<dbReference type="AlphaFoldDB" id="A0A2R4X0W6"/>
<dbReference type="PANTHER" id="PTHR11709">
    <property type="entry name" value="MULTI-COPPER OXIDASE"/>
    <property type="match status" value="1"/>
</dbReference>
<dbReference type="Gene3D" id="2.60.40.420">
    <property type="entry name" value="Cupredoxins - blue copper proteins"/>
    <property type="match status" value="2"/>
</dbReference>
<evidence type="ECO:0000256" key="3">
    <source>
        <dbReference type="ARBA" id="ARBA00023008"/>
    </source>
</evidence>
<dbReference type="InterPro" id="IPR033138">
    <property type="entry name" value="Cu_oxidase_CS"/>
</dbReference>
<feature type="region of interest" description="Disordered" evidence="4">
    <location>
        <begin position="27"/>
        <end position="75"/>
    </location>
</feature>
<dbReference type="PROSITE" id="PS00080">
    <property type="entry name" value="MULTICOPPER_OXIDASE2"/>
    <property type="match status" value="1"/>
</dbReference>
<dbReference type="GO" id="GO:0016491">
    <property type="term" value="F:oxidoreductase activity"/>
    <property type="evidence" value="ECO:0007669"/>
    <property type="project" value="UniProtKB-KW"/>
</dbReference>
<dbReference type="PANTHER" id="PTHR11709:SF394">
    <property type="entry name" value="FI03373P-RELATED"/>
    <property type="match status" value="1"/>
</dbReference>
<dbReference type="SUPFAM" id="SSF49503">
    <property type="entry name" value="Cupredoxins"/>
    <property type="match status" value="3"/>
</dbReference>
<dbReference type="CDD" id="cd13861">
    <property type="entry name" value="CuRO_1_CumA_like"/>
    <property type="match status" value="1"/>
</dbReference>
<accession>A0A2R4X0W6</accession>
<evidence type="ECO:0000259" key="7">
    <source>
        <dbReference type="Pfam" id="PF07732"/>
    </source>
</evidence>
<dbReference type="Pfam" id="PF07732">
    <property type="entry name" value="Cu-oxidase_3"/>
    <property type="match status" value="1"/>
</dbReference>
<evidence type="ECO:0000256" key="4">
    <source>
        <dbReference type="SAM" id="MobiDB-lite"/>
    </source>
</evidence>
<dbReference type="InterPro" id="IPR011707">
    <property type="entry name" value="Cu-oxidase-like_N"/>
</dbReference>
<feature type="domain" description="Plastocyanin-like" evidence="6">
    <location>
        <begin position="364"/>
        <end position="469"/>
    </location>
</feature>
<evidence type="ECO:0000259" key="5">
    <source>
        <dbReference type="Pfam" id="PF00394"/>
    </source>
</evidence>
<keyword evidence="2" id="KW-0560">Oxidoreductase</keyword>
<evidence type="ECO:0000259" key="6">
    <source>
        <dbReference type="Pfam" id="PF07731"/>
    </source>
</evidence>
<dbReference type="EMBL" id="CP028858">
    <property type="protein sequence ID" value="AWB27411.1"/>
    <property type="molecule type" value="Genomic_DNA"/>
</dbReference>
<dbReference type="InterPro" id="IPR001117">
    <property type="entry name" value="Cu-oxidase_2nd"/>
</dbReference>
<evidence type="ECO:0000313" key="9">
    <source>
        <dbReference type="Proteomes" id="UP000244727"/>
    </source>
</evidence>
<organism evidence="8 9">
    <name type="scientific">Halococcoides cellulosivorans</name>
    <dbReference type="NCBI Taxonomy" id="1679096"/>
    <lineage>
        <taxon>Archaea</taxon>
        <taxon>Methanobacteriati</taxon>
        <taxon>Methanobacteriota</taxon>
        <taxon>Stenosarchaea group</taxon>
        <taxon>Halobacteria</taxon>
        <taxon>Halobacteriales</taxon>
        <taxon>Haloarculaceae</taxon>
        <taxon>Halococcoides</taxon>
    </lineage>
</organism>
<dbReference type="PROSITE" id="PS51318">
    <property type="entry name" value="TAT"/>
    <property type="match status" value="1"/>
</dbReference>
<dbReference type="PROSITE" id="PS00079">
    <property type="entry name" value="MULTICOPPER_OXIDASE1"/>
    <property type="match status" value="2"/>
</dbReference>
<feature type="region of interest" description="Disordered" evidence="4">
    <location>
        <begin position="197"/>
        <end position="216"/>
    </location>
</feature>
<dbReference type="InterPro" id="IPR034279">
    <property type="entry name" value="CuRO_3_CopA"/>
</dbReference>
<dbReference type="InterPro" id="IPR045087">
    <property type="entry name" value="Cu-oxidase_fam"/>
</dbReference>
<evidence type="ECO:0000256" key="1">
    <source>
        <dbReference type="ARBA" id="ARBA00022723"/>
    </source>
</evidence>
<proteinExistence type="predicted"/>
<keyword evidence="3" id="KW-0186">Copper</keyword>
<keyword evidence="9" id="KW-1185">Reference proteome</keyword>
<protein>
    <submittedName>
        <fullName evidence="8">Copper oxidase</fullName>
    </submittedName>
</protein>
<name>A0A2R4X0W6_9EURY</name>
<dbReference type="InterPro" id="IPR006311">
    <property type="entry name" value="TAT_signal"/>
</dbReference>
<gene>
    <name evidence="8" type="ORF">HARCEL1_06695</name>
</gene>
<feature type="compositionally biased region" description="Gly residues" evidence="4">
    <location>
        <begin position="201"/>
        <end position="214"/>
    </location>
</feature>
<dbReference type="GO" id="GO:0005507">
    <property type="term" value="F:copper ion binding"/>
    <property type="evidence" value="ECO:0007669"/>
    <property type="project" value="InterPro"/>
</dbReference>
<keyword evidence="1" id="KW-0479">Metal-binding</keyword>
<dbReference type="InterPro" id="IPR011706">
    <property type="entry name" value="Cu-oxidase_C"/>
</dbReference>
<dbReference type="Pfam" id="PF00394">
    <property type="entry name" value="Cu-oxidase"/>
    <property type="match status" value="1"/>
</dbReference>
<sequence length="472" mass="50309">MTHDTHGIPRRRAVQILGGAGLTALAGCSADSPSDPDSDRLTAADAPVEPREPPSGPVDESVALTAGPGTSDRVSKSTWLYDDAFPGPELRAAEGDVVGVSVSNDLPAPTTVHWHGLPVANAMDGVPDVTQAPIASGDSFEYQFRADPPGTYFYHSHVGLQLDRGLAGPLVVEEDDAHVDYDADQVLVVDDYLDSAPQPAGAGGDGGPMGGMGGMDDDYRPSYERLVMNGRPADDPPTIDVDRGDRVRLRFVNASSATIVRVRVAGHPLEISHADGRPVEPVTVDSFTFGPGERYDAIVTADSPGAWAIEADSIEGPEPGARAVLQHADSDATPERSTTDGRALQYDDLRAVGSLSGIDGSPDREFDLTLSAAGPNAWAIGGQVYPDADPLRIREGEHVRIRMRNQSPVPHPMHLHGHFFRVGDAIKDTVVVPGHMGQETIDFHADNPGEWFFHCHNLYHLEAGMARVVSYV</sequence>
<evidence type="ECO:0000313" key="8">
    <source>
        <dbReference type="EMBL" id="AWB27411.1"/>
    </source>
</evidence>
<evidence type="ECO:0000256" key="2">
    <source>
        <dbReference type="ARBA" id="ARBA00023002"/>
    </source>
</evidence>
<dbReference type="InterPro" id="IPR002355">
    <property type="entry name" value="Cu_oxidase_Cu_BS"/>
</dbReference>
<dbReference type="Pfam" id="PF07731">
    <property type="entry name" value="Cu-oxidase_2"/>
    <property type="match status" value="1"/>
</dbReference>
<feature type="domain" description="Plastocyanin-like" evidence="5">
    <location>
        <begin position="220"/>
        <end position="315"/>
    </location>
</feature>
<dbReference type="InterPro" id="IPR008972">
    <property type="entry name" value="Cupredoxin"/>
</dbReference>
<feature type="domain" description="Plastocyanin-like" evidence="7">
    <location>
        <begin position="73"/>
        <end position="175"/>
    </location>
</feature>
<reference evidence="8 9" key="1">
    <citation type="submission" date="2018-04" db="EMBL/GenBank/DDBJ databases">
        <title>Halococcoides cellulosivorans gen. nov., sp. nov., an extremely halophilic cellulose-utilizing haloarchaeon from hypersaline lakes.</title>
        <authorList>
            <person name="Sorokin D.Y."/>
            <person name="Toshchakov S.V."/>
            <person name="Samarov N.I."/>
            <person name="Korzhenkov A."/>
            <person name="Kublanov I.V."/>
        </authorList>
    </citation>
    <scope>NUCLEOTIDE SEQUENCE [LARGE SCALE GENOMIC DNA]</scope>
    <source>
        <strain evidence="8 9">HArcel1</strain>
    </source>
</reference>